<sequence>MQTRSTLEQEQLEPLQYQVQHLLVALETILRQSPSAHSELTLIRTLQARPWNLIGDVDYSDPARLFPVHFLLFHSLYRLRDELSPQGWKLDISPLSIRLQPTDVVGGQGLPDHGDTLRRYYLDLNHCLVSDDAVYRMMDAFWSGQSQASPAHDELRMAAEVLGFEAVPTELPPVKQRFRREVMKAHPDRGGNVERVQELNHAFAVFKTHFRDSR</sequence>
<dbReference type="PROSITE" id="PS50076">
    <property type="entry name" value="DNAJ_2"/>
    <property type="match status" value="1"/>
</dbReference>
<evidence type="ECO:0000313" key="3">
    <source>
        <dbReference type="EMBL" id="MDV2079038.1"/>
    </source>
</evidence>
<reference evidence="3 4" key="1">
    <citation type="submission" date="2023-10" db="EMBL/GenBank/DDBJ databases">
        <title>Characteristics and mechanism of a salt-tolerant marine origin heterotrophic nitrifying- aerobic denitrifying bacteria Marinobacter xestospongiae HN1.</title>
        <authorList>
            <person name="Qi R."/>
        </authorList>
    </citation>
    <scope>NUCLEOTIDE SEQUENCE [LARGE SCALE GENOMIC DNA]</scope>
    <source>
        <strain evidence="3 4">HN1</strain>
    </source>
</reference>
<organism evidence="3 4">
    <name type="scientific">Marinobacter xestospongiae</name>
    <dbReference type="NCBI Taxonomy" id="994319"/>
    <lineage>
        <taxon>Bacteria</taxon>
        <taxon>Pseudomonadati</taxon>
        <taxon>Pseudomonadota</taxon>
        <taxon>Gammaproteobacteria</taxon>
        <taxon>Pseudomonadales</taxon>
        <taxon>Marinobacteraceae</taxon>
        <taxon>Marinobacter</taxon>
    </lineage>
</organism>
<dbReference type="Pfam" id="PF12339">
    <property type="entry name" value="DNAJ_related"/>
    <property type="match status" value="1"/>
</dbReference>
<proteinExistence type="predicted"/>
<dbReference type="EMBL" id="JAWIIJ010000006">
    <property type="protein sequence ID" value="MDV2079038.1"/>
    <property type="molecule type" value="Genomic_DNA"/>
</dbReference>
<evidence type="ECO:0000313" key="4">
    <source>
        <dbReference type="Proteomes" id="UP001269819"/>
    </source>
</evidence>
<dbReference type="InterPro" id="IPR001623">
    <property type="entry name" value="DnaJ_domain"/>
</dbReference>
<accession>A0ABU3VXM4</accession>
<keyword evidence="4" id="KW-1185">Reference proteome</keyword>
<gene>
    <name evidence="3" type="ORF">RYS15_10085</name>
</gene>
<dbReference type="Proteomes" id="UP001269819">
    <property type="component" value="Unassembled WGS sequence"/>
</dbReference>
<dbReference type="InterPro" id="IPR021059">
    <property type="entry name" value="DnaJ-related_N"/>
</dbReference>
<dbReference type="RefSeq" id="WP_316973683.1">
    <property type="nucleotide sequence ID" value="NZ_JAWIIJ010000006.1"/>
</dbReference>
<protein>
    <submittedName>
        <fullName evidence="3">DNA-J related domain-containing protein</fullName>
    </submittedName>
</protein>
<comment type="caution">
    <text evidence="3">The sequence shown here is derived from an EMBL/GenBank/DDBJ whole genome shotgun (WGS) entry which is preliminary data.</text>
</comment>
<feature type="domain" description="J" evidence="2">
    <location>
        <begin position="157"/>
        <end position="214"/>
    </location>
</feature>
<dbReference type="Gene3D" id="1.10.287.110">
    <property type="entry name" value="DnaJ domain"/>
    <property type="match status" value="1"/>
</dbReference>
<evidence type="ECO:0000256" key="1">
    <source>
        <dbReference type="ARBA" id="ARBA00023186"/>
    </source>
</evidence>
<dbReference type="InterPro" id="IPR036869">
    <property type="entry name" value="J_dom_sf"/>
</dbReference>
<evidence type="ECO:0000259" key="2">
    <source>
        <dbReference type="PROSITE" id="PS50076"/>
    </source>
</evidence>
<name>A0ABU3VXM4_9GAMM</name>
<keyword evidence="1" id="KW-0143">Chaperone</keyword>
<dbReference type="SUPFAM" id="SSF46565">
    <property type="entry name" value="Chaperone J-domain"/>
    <property type="match status" value="1"/>
</dbReference>